<dbReference type="SUPFAM" id="SSF49373">
    <property type="entry name" value="Invasin/intimin cell-adhesion fragments"/>
    <property type="match status" value="1"/>
</dbReference>
<gene>
    <name evidence="2" type="ORF">H8S17_04040</name>
</gene>
<dbReference type="Gene3D" id="2.60.40.1080">
    <property type="match status" value="1"/>
</dbReference>
<feature type="chain" id="PRO_5038138576" description="BIG2 domain-containing protein" evidence="1">
    <location>
        <begin position="27"/>
        <end position="345"/>
    </location>
</feature>
<dbReference type="Proteomes" id="UP000606720">
    <property type="component" value="Unassembled WGS sequence"/>
</dbReference>
<name>A0A923RS86_9FIRM</name>
<dbReference type="AlphaFoldDB" id="A0A923RS86"/>
<keyword evidence="1" id="KW-0732">Signal</keyword>
<keyword evidence="3" id="KW-1185">Reference proteome</keyword>
<accession>A0A923RS86</accession>
<evidence type="ECO:0000313" key="3">
    <source>
        <dbReference type="Proteomes" id="UP000606720"/>
    </source>
</evidence>
<organism evidence="2 3">
    <name type="scientific">Roseburia zhanii</name>
    <dbReference type="NCBI Taxonomy" id="2763064"/>
    <lineage>
        <taxon>Bacteria</taxon>
        <taxon>Bacillati</taxon>
        <taxon>Bacillota</taxon>
        <taxon>Clostridia</taxon>
        <taxon>Lachnospirales</taxon>
        <taxon>Lachnospiraceae</taxon>
        <taxon>Roseburia</taxon>
    </lineage>
</organism>
<sequence length="345" mass="38016">MSKIWKTIPVFFCVMLFLCTSIPVQAAGLQVQWYNGETETDISVEKGQKFYLGDFISIIGKNTSKTAALSKASYRSGSSKTASINGKGYLNAKKVGKTDITVTCMGTRLVCHLTVEKKGTFDSSAAVKNLQAAGKKFPKNFPKKLNASKAFALKKKIDAFLVEYQSYSAKKLAYDGFLYEKERPAPDNNDYKRCEKLAAPLAGRYLSAEALVRQFILDNDPTSIQSKKTMKIASAAASSKTGKITIKLSKSLNADQICAAQLAFPEENGTINSRSKANIRVSVYDETTEKYYTALITLKKGSRQYTTNLSVYTYGKYENVDIVKGHTYLIGSKLIWAGGTRIKAK</sequence>
<protein>
    <recommendedName>
        <fullName evidence="4">BIG2 domain-containing protein</fullName>
    </recommendedName>
</protein>
<comment type="caution">
    <text evidence="2">The sequence shown here is derived from an EMBL/GenBank/DDBJ whole genome shotgun (WGS) entry which is preliminary data.</text>
</comment>
<evidence type="ECO:0000256" key="1">
    <source>
        <dbReference type="SAM" id="SignalP"/>
    </source>
</evidence>
<dbReference type="InterPro" id="IPR008964">
    <property type="entry name" value="Invasin/intimin_cell_adhesion"/>
</dbReference>
<dbReference type="EMBL" id="JACOPH010000002">
    <property type="protein sequence ID" value="MBC5713391.1"/>
    <property type="molecule type" value="Genomic_DNA"/>
</dbReference>
<proteinExistence type="predicted"/>
<evidence type="ECO:0008006" key="4">
    <source>
        <dbReference type="Google" id="ProtNLM"/>
    </source>
</evidence>
<dbReference type="RefSeq" id="WP_186866340.1">
    <property type="nucleotide sequence ID" value="NZ_JACOPH010000002.1"/>
</dbReference>
<reference evidence="2" key="1">
    <citation type="submission" date="2020-08" db="EMBL/GenBank/DDBJ databases">
        <title>Genome public.</title>
        <authorList>
            <person name="Liu C."/>
            <person name="Sun Q."/>
        </authorList>
    </citation>
    <scope>NUCLEOTIDE SEQUENCE</scope>
    <source>
        <strain evidence="2">BX1005</strain>
    </source>
</reference>
<evidence type="ECO:0000313" key="2">
    <source>
        <dbReference type="EMBL" id="MBC5713391.1"/>
    </source>
</evidence>
<feature type="signal peptide" evidence="1">
    <location>
        <begin position="1"/>
        <end position="26"/>
    </location>
</feature>